<reference evidence="1 2" key="2">
    <citation type="journal article" date="2022" name="Mol. Ecol. Resour.">
        <title>The genomes of chicory, endive, great burdock and yacon provide insights into Asteraceae paleo-polyploidization history and plant inulin production.</title>
        <authorList>
            <person name="Fan W."/>
            <person name="Wang S."/>
            <person name="Wang H."/>
            <person name="Wang A."/>
            <person name="Jiang F."/>
            <person name="Liu H."/>
            <person name="Zhao H."/>
            <person name="Xu D."/>
            <person name="Zhang Y."/>
        </authorList>
    </citation>
    <scope>NUCLEOTIDE SEQUENCE [LARGE SCALE GENOMIC DNA]</scope>
    <source>
        <strain evidence="2">cv. Punajuju</strain>
        <tissue evidence="1">Leaves</tissue>
    </source>
</reference>
<dbReference type="Proteomes" id="UP001055811">
    <property type="component" value="Linkage Group LG09"/>
</dbReference>
<keyword evidence="2" id="KW-1185">Reference proteome</keyword>
<organism evidence="1 2">
    <name type="scientific">Cichorium intybus</name>
    <name type="common">Chicory</name>
    <dbReference type="NCBI Taxonomy" id="13427"/>
    <lineage>
        <taxon>Eukaryota</taxon>
        <taxon>Viridiplantae</taxon>
        <taxon>Streptophyta</taxon>
        <taxon>Embryophyta</taxon>
        <taxon>Tracheophyta</taxon>
        <taxon>Spermatophyta</taxon>
        <taxon>Magnoliopsida</taxon>
        <taxon>eudicotyledons</taxon>
        <taxon>Gunneridae</taxon>
        <taxon>Pentapetalae</taxon>
        <taxon>asterids</taxon>
        <taxon>campanulids</taxon>
        <taxon>Asterales</taxon>
        <taxon>Asteraceae</taxon>
        <taxon>Cichorioideae</taxon>
        <taxon>Cichorieae</taxon>
        <taxon>Cichoriinae</taxon>
        <taxon>Cichorium</taxon>
    </lineage>
</organism>
<accession>A0ACB8YTT2</accession>
<name>A0ACB8YTT2_CICIN</name>
<comment type="caution">
    <text evidence="1">The sequence shown here is derived from an EMBL/GenBank/DDBJ whole genome shotgun (WGS) entry which is preliminary data.</text>
</comment>
<sequence length="285" mass="32289">METCSLNIDFEEYDEVTFSVEGPHNIHLSGFFYGEKQDSDYDHYECDSDMERSVEPEEMNSEDDSDFTDNEMDMMHNSGGIYLIEEIVDDENPATENSTPAKSKKDKQGQIVVKSINNVPELEGEDEDGFPKSSSVKDKASVPVNSEGVTEKWQNSQVKKKKGTDDSEQSAKRKKDDSKTMYLFDSNFSNFRSSRTAATLMGCNVKDLISALSTNKNHQQAIDTRDALMKFVYTCVFSWVVETINKSLKGDNVRSISILDIYGFESFQNNSFDKLLINYADESLQ</sequence>
<reference evidence="2" key="1">
    <citation type="journal article" date="2022" name="Mol. Ecol. Resour.">
        <title>The genomes of chicory, endive, great burdock and yacon provide insights into Asteraceae palaeo-polyploidization history and plant inulin production.</title>
        <authorList>
            <person name="Fan W."/>
            <person name="Wang S."/>
            <person name="Wang H."/>
            <person name="Wang A."/>
            <person name="Jiang F."/>
            <person name="Liu H."/>
            <person name="Zhao H."/>
            <person name="Xu D."/>
            <person name="Zhang Y."/>
        </authorList>
    </citation>
    <scope>NUCLEOTIDE SEQUENCE [LARGE SCALE GENOMIC DNA]</scope>
    <source>
        <strain evidence="2">cv. Punajuju</strain>
    </source>
</reference>
<dbReference type="EMBL" id="CM042017">
    <property type="protein sequence ID" value="KAI3688651.1"/>
    <property type="molecule type" value="Genomic_DNA"/>
</dbReference>
<protein>
    <submittedName>
        <fullName evidence="1">Uncharacterized protein</fullName>
    </submittedName>
</protein>
<gene>
    <name evidence="1" type="ORF">L2E82_46382</name>
</gene>
<evidence type="ECO:0000313" key="1">
    <source>
        <dbReference type="EMBL" id="KAI3688651.1"/>
    </source>
</evidence>
<evidence type="ECO:0000313" key="2">
    <source>
        <dbReference type="Proteomes" id="UP001055811"/>
    </source>
</evidence>
<proteinExistence type="predicted"/>